<organism evidence="8 9">
    <name type="scientific">Bacteroides pyogenes</name>
    <dbReference type="NCBI Taxonomy" id="310300"/>
    <lineage>
        <taxon>Bacteria</taxon>
        <taxon>Pseudomonadati</taxon>
        <taxon>Bacteroidota</taxon>
        <taxon>Bacteroidia</taxon>
        <taxon>Bacteroidales</taxon>
        <taxon>Bacteroidaceae</taxon>
        <taxon>Bacteroides</taxon>
    </lineage>
</organism>
<dbReference type="AlphaFoldDB" id="A0A5D3EJL6"/>
<keyword evidence="2" id="KW-0805">Transcription regulation</keyword>
<dbReference type="RefSeq" id="WP_027325721.1">
    <property type="nucleotide sequence ID" value="NZ_CAMBON010000029.1"/>
</dbReference>
<keyword evidence="5" id="KW-0804">Transcription</keyword>
<evidence type="ECO:0000256" key="4">
    <source>
        <dbReference type="ARBA" id="ARBA00023125"/>
    </source>
</evidence>
<dbReference type="GO" id="GO:0016987">
    <property type="term" value="F:sigma factor activity"/>
    <property type="evidence" value="ECO:0007669"/>
    <property type="project" value="UniProtKB-KW"/>
</dbReference>
<proteinExistence type="inferred from homology"/>
<dbReference type="InterPro" id="IPR013324">
    <property type="entry name" value="RNA_pol_sigma_r3/r4-like"/>
</dbReference>
<dbReference type="SUPFAM" id="SSF88659">
    <property type="entry name" value="Sigma3 and sigma4 domains of RNA polymerase sigma factors"/>
    <property type="match status" value="1"/>
</dbReference>
<feature type="domain" description="RNA polymerase sigma-70 region 2" evidence="6">
    <location>
        <begin position="24"/>
        <end position="91"/>
    </location>
</feature>
<dbReference type="InterPro" id="IPR014284">
    <property type="entry name" value="RNA_pol_sigma-70_dom"/>
</dbReference>
<dbReference type="Pfam" id="PF04542">
    <property type="entry name" value="Sigma70_r2"/>
    <property type="match status" value="1"/>
</dbReference>
<evidence type="ECO:0000259" key="6">
    <source>
        <dbReference type="Pfam" id="PF04542"/>
    </source>
</evidence>
<dbReference type="Proteomes" id="UP000324383">
    <property type="component" value="Unassembled WGS sequence"/>
</dbReference>
<keyword evidence="9" id="KW-1185">Reference proteome</keyword>
<dbReference type="Gene3D" id="1.10.1740.10">
    <property type="match status" value="1"/>
</dbReference>
<evidence type="ECO:0000256" key="3">
    <source>
        <dbReference type="ARBA" id="ARBA00023082"/>
    </source>
</evidence>
<evidence type="ECO:0000256" key="1">
    <source>
        <dbReference type="ARBA" id="ARBA00010641"/>
    </source>
</evidence>
<evidence type="ECO:0000313" key="8">
    <source>
        <dbReference type="EMBL" id="TYK32485.1"/>
    </source>
</evidence>
<protein>
    <submittedName>
        <fullName evidence="8">RNA polymerase sigma factor</fullName>
    </submittedName>
</protein>
<dbReference type="InterPro" id="IPR007627">
    <property type="entry name" value="RNA_pol_sigma70_r2"/>
</dbReference>
<comment type="similarity">
    <text evidence="1">Belongs to the sigma-70 factor family. ECF subfamily.</text>
</comment>
<dbReference type="InterPro" id="IPR013325">
    <property type="entry name" value="RNA_pol_sigma_r2"/>
</dbReference>
<dbReference type="GO" id="GO:0003677">
    <property type="term" value="F:DNA binding"/>
    <property type="evidence" value="ECO:0007669"/>
    <property type="project" value="UniProtKB-KW"/>
</dbReference>
<dbReference type="Gene3D" id="1.10.10.10">
    <property type="entry name" value="Winged helix-like DNA-binding domain superfamily/Winged helix DNA-binding domain"/>
    <property type="match status" value="1"/>
</dbReference>
<dbReference type="EMBL" id="VKLW01000029">
    <property type="protein sequence ID" value="TYK32485.1"/>
    <property type="molecule type" value="Genomic_DNA"/>
</dbReference>
<name>A0A5D3EJL6_9BACE</name>
<keyword evidence="4" id="KW-0238">DNA-binding</keyword>
<keyword evidence="3" id="KW-0731">Sigma factor</keyword>
<evidence type="ECO:0000313" key="9">
    <source>
        <dbReference type="Proteomes" id="UP000324383"/>
    </source>
</evidence>
<dbReference type="InterPro" id="IPR013249">
    <property type="entry name" value="RNA_pol_sigma70_r4_t2"/>
</dbReference>
<dbReference type="NCBIfam" id="TIGR02937">
    <property type="entry name" value="sigma70-ECF"/>
    <property type="match status" value="1"/>
</dbReference>
<evidence type="ECO:0000256" key="2">
    <source>
        <dbReference type="ARBA" id="ARBA00023015"/>
    </source>
</evidence>
<accession>A0A5D3EJL6</accession>
<evidence type="ECO:0000259" key="7">
    <source>
        <dbReference type="Pfam" id="PF08281"/>
    </source>
</evidence>
<dbReference type="SUPFAM" id="SSF88946">
    <property type="entry name" value="Sigma2 domain of RNA polymerase sigma factors"/>
    <property type="match status" value="1"/>
</dbReference>
<feature type="domain" description="RNA polymerase sigma factor 70 region 4 type 2" evidence="7">
    <location>
        <begin position="123"/>
        <end position="174"/>
    </location>
</feature>
<reference evidence="8 9" key="1">
    <citation type="submission" date="2019-07" db="EMBL/GenBank/DDBJ databases">
        <title>Draft Genome Sequences of Bacteroides pyogenes Strains Isolated from the Uterus Holstein Dairy Cows with Metritis.</title>
        <authorList>
            <person name="Cunha F."/>
            <person name="Galvao K.N."/>
            <person name="Jeon S.J."/>
            <person name="Jeong K.C."/>
        </authorList>
    </citation>
    <scope>NUCLEOTIDE SEQUENCE [LARGE SCALE GENOMIC DNA]</scope>
    <source>
        <strain evidence="8 9">KG-31</strain>
    </source>
</reference>
<gene>
    <name evidence="8" type="ORF">FNJ60_11750</name>
</gene>
<dbReference type="InterPro" id="IPR036388">
    <property type="entry name" value="WH-like_DNA-bd_sf"/>
</dbReference>
<dbReference type="PANTHER" id="PTHR43133">
    <property type="entry name" value="RNA POLYMERASE ECF-TYPE SIGMA FACTO"/>
    <property type="match status" value="1"/>
</dbReference>
<dbReference type="PANTHER" id="PTHR43133:SF8">
    <property type="entry name" value="RNA POLYMERASE SIGMA FACTOR HI_1459-RELATED"/>
    <property type="match status" value="1"/>
</dbReference>
<sequence length="186" mass="21925">MNQEKIQELIDRGRKGDKKAFACLVAEYQALVFGFAFRLLCNEEEARDAVQETFIKVWLALKTYDRAYRFSTWIYKIASNTCYDRLRSYHRFPIEPEHSFASVTNIPSGDDIEENLHNRQLKELILRYTGELPPRQRQIFILRDVEELEVQEVEAITGLSAEKIKSNLYLARKNIREKMNQLSMDI</sequence>
<evidence type="ECO:0000256" key="5">
    <source>
        <dbReference type="ARBA" id="ARBA00023163"/>
    </source>
</evidence>
<dbReference type="InterPro" id="IPR039425">
    <property type="entry name" value="RNA_pol_sigma-70-like"/>
</dbReference>
<dbReference type="Pfam" id="PF08281">
    <property type="entry name" value="Sigma70_r4_2"/>
    <property type="match status" value="1"/>
</dbReference>
<comment type="caution">
    <text evidence="8">The sequence shown here is derived from an EMBL/GenBank/DDBJ whole genome shotgun (WGS) entry which is preliminary data.</text>
</comment>
<dbReference type="GO" id="GO:0006352">
    <property type="term" value="P:DNA-templated transcription initiation"/>
    <property type="evidence" value="ECO:0007669"/>
    <property type="project" value="InterPro"/>
</dbReference>